<dbReference type="Pfam" id="PF24551">
    <property type="entry name" value="SH3_Rv0428c"/>
    <property type="match status" value="1"/>
</dbReference>
<evidence type="ECO:0000313" key="3">
    <source>
        <dbReference type="Proteomes" id="UP001448858"/>
    </source>
</evidence>
<dbReference type="InterPro" id="IPR056934">
    <property type="entry name" value="SH3_Rv0428c"/>
</dbReference>
<evidence type="ECO:0000313" key="2">
    <source>
        <dbReference type="EMBL" id="WZP16389.1"/>
    </source>
</evidence>
<sequence length="77" mass="8180">MNAPPPAAVLRALPAGARVVVRYRIEGGFTDVLGYLVEAVDEEVTVAGRRGHVTVPYALVTAAKEVPPPPAPRPPRR</sequence>
<dbReference type="Proteomes" id="UP001448858">
    <property type="component" value="Chromosome"/>
</dbReference>
<protein>
    <recommendedName>
        <fullName evidence="1">Histone acetyltransferase Rv0428c-like SH3 domain-containing protein</fullName>
    </recommendedName>
</protein>
<keyword evidence="3" id="KW-1185">Reference proteome</keyword>
<dbReference type="EMBL" id="CP151657">
    <property type="protein sequence ID" value="WZP16389.1"/>
    <property type="molecule type" value="Genomic_DNA"/>
</dbReference>
<gene>
    <name evidence="2" type="ORF">AAE021_02010</name>
</gene>
<evidence type="ECO:0000259" key="1">
    <source>
        <dbReference type="Pfam" id="PF24551"/>
    </source>
</evidence>
<name>A0ABZ2ZZV8_9MICC</name>
<dbReference type="RefSeq" id="WP_342024004.1">
    <property type="nucleotide sequence ID" value="NZ_CP151657.1"/>
</dbReference>
<reference evidence="2 3" key="1">
    <citation type="submission" date="2024-04" db="EMBL/GenBank/DDBJ databases">
        <title>Arthrobacter sp. from Plains bison fecal sample.</title>
        <authorList>
            <person name="Ruzzini A."/>
        </authorList>
    </citation>
    <scope>NUCLEOTIDE SEQUENCE [LARGE SCALE GENOMIC DNA]</scope>
    <source>
        <strain evidence="2 3">EINP1</strain>
    </source>
</reference>
<organism evidence="2 3">
    <name type="scientific">Arthrobacter citreus</name>
    <dbReference type="NCBI Taxonomy" id="1670"/>
    <lineage>
        <taxon>Bacteria</taxon>
        <taxon>Bacillati</taxon>
        <taxon>Actinomycetota</taxon>
        <taxon>Actinomycetes</taxon>
        <taxon>Micrococcales</taxon>
        <taxon>Micrococcaceae</taxon>
        <taxon>Arthrobacter</taxon>
    </lineage>
</organism>
<accession>A0ABZ2ZZV8</accession>
<feature type="domain" description="Histone acetyltransferase Rv0428c-like SH3" evidence="1">
    <location>
        <begin position="14"/>
        <end position="64"/>
    </location>
</feature>
<proteinExistence type="predicted"/>